<evidence type="ECO:0000256" key="8">
    <source>
        <dbReference type="SAM" id="Coils"/>
    </source>
</evidence>
<sequence length="905" mass="102663">MRSIIIWLGIFCFGFLFGCQAEQEQEKKFKVGFSQPIMKDAWRQAMYNEMQRQLIFHDEIELIFKDGDSQTSIQIAQILQMVEDGIDLLIVSPNEAAPLQPIIESVFDQGIPVIILDRRINSSKYTAYIGADNKLIGNAGGKYMARLLNGRGKVLEVYESLKITAFSDRHFGFREVMVGHPQIQIDSVKAIAKGESKYRELIANEQYDVVFAATDVAAKFAYDVAQEAYPEGRNKYYIGIDALPGTGNGLEMVENGILTASIIYPTGGDLSIDIASRILNGEPYEKENILQTLVVDSTNVKIIQTQARKILDQQTDILSLSDKLGVIQRVFKTQRTLTYLFALTMVISIIMTASVLKSLVEKRRINNELQSKNEQITQYAQQAEEATQAKFRFFTNISHEFRTPLTLIKAPVDELLERKEASLFKKDLKLIRKNTLRLLRLVNQIMDFRKIDNSKMNLRINEQPLIPFLKEIMDSFEKLAGDKKITFKLIHDNDQVKLWFDGNMMDKVFFNLLSNAFKFTSKGGSIFIRVETNQLSDEVRISVDDTGNGMTEEQVTHIFDRFYQGDQYRSLGTGLGLALSKEIIDLHKGSIEVESIPNKGTRFVIKLKTGKDHLDESMLALEEGLYLRSDESLFPADYESTEEPLIREKSEDGSGSILLIEDNDELRAYLKGRLGRDYFVMEANNVAEGIEMAMNEVPDLIVCDLMLKHESGYEVIRRLKEDLRSSHIPIVILTAKSSTEEKIKGIRLGADDYITKPFDVAILCERIHTLLANRQKLREHFLHELPVDQKGVSNSRIDKKFVSEFTALVEANLADAGFGVNEIGHELGLSRMQLYRKVKALLGYSVNDYISNVRLKKAKHLILEGEHNISEIAHIVGFSTASYFSTAFKNQFGMTPSEFKSNHES</sequence>
<organism evidence="13 14">
    <name type="scientific">Marinoscillum luteum</name>
    <dbReference type="NCBI Taxonomy" id="861051"/>
    <lineage>
        <taxon>Bacteria</taxon>
        <taxon>Pseudomonadati</taxon>
        <taxon>Bacteroidota</taxon>
        <taxon>Cytophagia</taxon>
        <taxon>Cytophagales</taxon>
        <taxon>Reichenbachiellaceae</taxon>
        <taxon>Marinoscillum</taxon>
    </lineage>
</organism>
<evidence type="ECO:0000313" key="13">
    <source>
        <dbReference type="EMBL" id="MFH6982179.1"/>
    </source>
</evidence>
<comment type="caution">
    <text evidence="13">The sequence shown here is derived from an EMBL/GenBank/DDBJ whole genome shotgun (WGS) entry which is preliminary data.</text>
</comment>
<evidence type="ECO:0000256" key="6">
    <source>
        <dbReference type="ARBA" id="ARBA00023163"/>
    </source>
</evidence>
<dbReference type="PROSITE" id="PS51257">
    <property type="entry name" value="PROKAR_LIPOPROTEIN"/>
    <property type="match status" value="1"/>
</dbReference>
<evidence type="ECO:0000256" key="3">
    <source>
        <dbReference type="ARBA" id="ARBA00022553"/>
    </source>
</evidence>
<dbReference type="SMART" id="SM00387">
    <property type="entry name" value="HATPase_c"/>
    <property type="match status" value="1"/>
</dbReference>
<dbReference type="PROSITE" id="PS00041">
    <property type="entry name" value="HTH_ARAC_FAMILY_1"/>
    <property type="match status" value="1"/>
</dbReference>
<feature type="domain" description="HTH araC/xylS-type" evidence="10">
    <location>
        <begin position="803"/>
        <end position="902"/>
    </location>
</feature>
<dbReference type="Pfam" id="PF13407">
    <property type="entry name" value="Peripla_BP_4"/>
    <property type="match status" value="1"/>
</dbReference>
<evidence type="ECO:0000256" key="5">
    <source>
        <dbReference type="ARBA" id="ARBA00023125"/>
    </source>
</evidence>
<dbReference type="Pfam" id="PF00512">
    <property type="entry name" value="HisKA"/>
    <property type="match status" value="1"/>
</dbReference>
<reference evidence="13 14" key="1">
    <citation type="journal article" date="2013" name="Int. J. Syst. Evol. Microbiol.">
        <title>Marinoscillum luteum sp. nov., isolated from marine sediment.</title>
        <authorList>
            <person name="Cha I.T."/>
            <person name="Park S.J."/>
            <person name="Kim S.J."/>
            <person name="Kim J.G."/>
            <person name="Jung M.Y."/>
            <person name="Shin K.S."/>
            <person name="Kwon K.K."/>
            <person name="Yang S.H."/>
            <person name="Seo Y.S."/>
            <person name="Rhee S.K."/>
        </authorList>
    </citation>
    <scope>NUCLEOTIDE SEQUENCE [LARGE SCALE GENOMIC DNA]</scope>
    <source>
        <strain evidence="13 14">KCTC 23939</strain>
    </source>
</reference>
<dbReference type="PANTHER" id="PTHR43547:SF2">
    <property type="entry name" value="HYBRID SIGNAL TRANSDUCTION HISTIDINE KINASE C"/>
    <property type="match status" value="1"/>
</dbReference>
<evidence type="ECO:0000256" key="7">
    <source>
        <dbReference type="PROSITE-ProRule" id="PRU00169"/>
    </source>
</evidence>
<dbReference type="CDD" id="cd00082">
    <property type="entry name" value="HisKA"/>
    <property type="match status" value="1"/>
</dbReference>
<dbReference type="InterPro" id="IPR025997">
    <property type="entry name" value="SBP_2_dom"/>
</dbReference>
<dbReference type="SMART" id="SM00448">
    <property type="entry name" value="REC"/>
    <property type="match status" value="1"/>
</dbReference>
<dbReference type="SUPFAM" id="SSF55874">
    <property type="entry name" value="ATPase domain of HSP90 chaperone/DNA topoisomerase II/histidine kinase"/>
    <property type="match status" value="1"/>
</dbReference>
<dbReference type="Gene3D" id="3.40.50.2300">
    <property type="match status" value="3"/>
</dbReference>
<evidence type="ECO:0000313" key="14">
    <source>
        <dbReference type="Proteomes" id="UP001610063"/>
    </source>
</evidence>
<keyword evidence="14" id="KW-1185">Reference proteome</keyword>
<dbReference type="CDD" id="cd17574">
    <property type="entry name" value="REC_OmpR"/>
    <property type="match status" value="1"/>
</dbReference>
<proteinExistence type="predicted"/>
<dbReference type="CDD" id="cd00075">
    <property type="entry name" value="HATPase"/>
    <property type="match status" value="1"/>
</dbReference>
<keyword evidence="4" id="KW-0805">Transcription regulation</keyword>
<dbReference type="PROSITE" id="PS01124">
    <property type="entry name" value="HTH_ARAC_FAMILY_2"/>
    <property type="match status" value="1"/>
</dbReference>
<dbReference type="InterPro" id="IPR018062">
    <property type="entry name" value="HTH_AraC-typ_CS"/>
</dbReference>
<evidence type="ECO:0000256" key="9">
    <source>
        <dbReference type="SAM" id="Phobius"/>
    </source>
</evidence>
<dbReference type="InterPro" id="IPR005467">
    <property type="entry name" value="His_kinase_dom"/>
</dbReference>
<dbReference type="PANTHER" id="PTHR43547">
    <property type="entry name" value="TWO-COMPONENT HISTIDINE KINASE"/>
    <property type="match status" value="1"/>
</dbReference>
<feature type="domain" description="Response regulatory" evidence="12">
    <location>
        <begin position="656"/>
        <end position="771"/>
    </location>
</feature>
<name>A0ABW7N659_9BACT</name>
<dbReference type="InterPro" id="IPR018060">
    <property type="entry name" value="HTH_AraC"/>
</dbReference>
<dbReference type="Pfam" id="PF12833">
    <property type="entry name" value="HTH_18"/>
    <property type="match status" value="1"/>
</dbReference>
<protein>
    <recommendedName>
        <fullName evidence="2">histidine kinase</fullName>
        <ecNumber evidence="2">2.7.13.3</ecNumber>
    </recommendedName>
</protein>
<dbReference type="InterPro" id="IPR009057">
    <property type="entry name" value="Homeodomain-like_sf"/>
</dbReference>
<dbReference type="PROSITE" id="PS50110">
    <property type="entry name" value="RESPONSE_REGULATORY"/>
    <property type="match status" value="1"/>
</dbReference>
<feature type="coiled-coil region" evidence="8">
    <location>
        <begin position="362"/>
        <end position="389"/>
    </location>
</feature>
<dbReference type="Proteomes" id="UP001610063">
    <property type="component" value="Unassembled WGS sequence"/>
</dbReference>
<dbReference type="PRINTS" id="PR00344">
    <property type="entry name" value="BCTRLSENSOR"/>
</dbReference>
<keyword evidence="3 7" id="KW-0597">Phosphoprotein</keyword>
<keyword evidence="9" id="KW-0812">Transmembrane</keyword>
<dbReference type="InterPro" id="IPR011006">
    <property type="entry name" value="CheY-like_superfamily"/>
</dbReference>
<dbReference type="PROSITE" id="PS50109">
    <property type="entry name" value="HIS_KIN"/>
    <property type="match status" value="1"/>
</dbReference>
<dbReference type="SUPFAM" id="SSF52172">
    <property type="entry name" value="CheY-like"/>
    <property type="match status" value="1"/>
</dbReference>
<dbReference type="InterPro" id="IPR003661">
    <property type="entry name" value="HisK_dim/P_dom"/>
</dbReference>
<keyword evidence="9" id="KW-1133">Transmembrane helix</keyword>
<dbReference type="InterPro" id="IPR004358">
    <property type="entry name" value="Sig_transdc_His_kin-like_C"/>
</dbReference>
<accession>A0ABW7N659</accession>
<dbReference type="EMBL" id="JBIPKE010000009">
    <property type="protein sequence ID" value="MFH6982179.1"/>
    <property type="molecule type" value="Genomic_DNA"/>
</dbReference>
<evidence type="ECO:0000256" key="4">
    <source>
        <dbReference type="ARBA" id="ARBA00023015"/>
    </source>
</evidence>
<dbReference type="SUPFAM" id="SSF47384">
    <property type="entry name" value="Homodimeric domain of signal transducing histidine kinase"/>
    <property type="match status" value="1"/>
</dbReference>
<dbReference type="CDD" id="cd06308">
    <property type="entry name" value="PBP1_sensor_kinase-like"/>
    <property type="match status" value="1"/>
</dbReference>
<keyword evidence="8" id="KW-0175">Coiled coil</keyword>
<keyword evidence="5" id="KW-0238">DNA-binding</keyword>
<dbReference type="SMART" id="SM00388">
    <property type="entry name" value="HisKA"/>
    <property type="match status" value="1"/>
</dbReference>
<dbReference type="Pfam" id="PF02518">
    <property type="entry name" value="HATPase_c"/>
    <property type="match status" value="1"/>
</dbReference>
<feature type="modified residue" description="4-aspartylphosphate" evidence="7">
    <location>
        <position position="704"/>
    </location>
</feature>
<dbReference type="RefSeq" id="WP_395415945.1">
    <property type="nucleotide sequence ID" value="NZ_JBIPKE010000009.1"/>
</dbReference>
<dbReference type="EC" id="2.7.13.3" evidence="2"/>
<keyword evidence="9" id="KW-0472">Membrane</keyword>
<dbReference type="InterPro" id="IPR001789">
    <property type="entry name" value="Sig_transdc_resp-reg_receiver"/>
</dbReference>
<dbReference type="InterPro" id="IPR036890">
    <property type="entry name" value="HATPase_C_sf"/>
</dbReference>
<dbReference type="Gene3D" id="1.10.287.130">
    <property type="match status" value="1"/>
</dbReference>
<feature type="domain" description="Histidine kinase" evidence="11">
    <location>
        <begin position="396"/>
        <end position="611"/>
    </location>
</feature>
<dbReference type="InterPro" id="IPR036097">
    <property type="entry name" value="HisK_dim/P_sf"/>
</dbReference>
<evidence type="ECO:0000256" key="1">
    <source>
        <dbReference type="ARBA" id="ARBA00000085"/>
    </source>
</evidence>
<dbReference type="SUPFAM" id="SSF53822">
    <property type="entry name" value="Periplasmic binding protein-like I"/>
    <property type="match status" value="1"/>
</dbReference>
<keyword evidence="6" id="KW-0804">Transcription</keyword>
<feature type="transmembrane region" description="Helical" evidence="9">
    <location>
        <begin position="337"/>
        <end position="356"/>
    </location>
</feature>
<evidence type="ECO:0000259" key="11">
    <source>
        <dbReference type="PROSITE" id="PS50109"/>
    </source>
</evidence>
<dbReference type="Pfam" id="PF00072">
    <property type="entry name" value="Response_reg"/>
    <property type="match status" value="1"/>
</dbReference>
<evidence type="ECO:0000259" key="10">
    <source>
        <dbReference type="PROSITE" id="PS01124"/>
    </source>
</evidence>
<gene>
    <name evidence="13" type="ORF">ACHKAR_01960</name>
</gene>
<dbReference type="Gene3D" id="3.30.565.10">
    <property type="entry name" value="Histidine kinase-like ATPase, C-terminal domain"/>
    <property type="match status" value="1"/>
</dbReference>
<comment type="catalytic activity">
    <reaction evidence="1">
        <text>ATP + protein L-histidine = ADP + protein N-phospho-L-histidine.</text>
        <dbReference type="EC" id="2.7.13.3"/>
    </reaction>
</comment>
<dbReference type="InterPro" id="IPR028082">
    <property type="entry name" value="Peripla_BP_I"/>
</dbReference>
<evidence type="ECO:0000259" key="12">
    <source>
        <dbReference type="PROSITE" id="PS50110"/>
    </source>
</evidence>
<evidence type="ECO:0000256" key="2">
    <source>
        <dbReference type="ARBA" id="ARBA00012438"/>
    </source>
</evidence>
<dbReference type="SMART" id="SM00342">
    <property type="entry name" value="HTH_ARAC"/>
    <property type="match status" value="1"/>
</dbReference>
<dbReference type="InterPro" id="IPR003594">
    <property type="entry name" value="HATPase_dom"/>
</dbReference>
<dbReference type="SUPFAM" id="SSF46689">
    <property type="entry name" value="Homeodomain-like"/>
    <property type="match status" value="1"/>
</dbReference>
<dbReference type="Gene3D" id="1.10.10.60">
    <property type="entry name" value="Homeodomain-like"/>
    <property type="match status" value="1"/>
</dbReference>